<dbReference type="HAMAP" id="MF_01953">
    <property type="entry name" value="Urease_alpha"/>
    <property type="match status" value="1"/>
</dbReference>
<organism evidence="17 18">
    <name type="scientific">Penicillium cf. griseofulvum</name>
    <dbReference type="NCBI Taxonomy" id="2972120"/>
    <lineage>
        <taxon>Eukaryota</taxon>
        <taxon>Fungi</taxon>
        <taxon>Dikarya</taxon>
        <taxon>Ascomycota</taxon>
        <taxon>Pezizomycotina</taxon>
        <taxon>Eurotiomycetes</taxon>
        <taxon>Eurotiomycetidae</taxon>
        <taxon>Eurotiales</taxon>
        <taxon>Aspergillaceae</taxon>
        <taxon>Penicillium</taxon>
    </lineage>
</organism>
<dbReference type="Gene3D" id="3.30.280.10">
    <property type="entry name" value="Urease, gamma-like subunit"/>
    <property type="match status" value="1"/>
</dbReference>
<evidence type="ECO:0000313" key="18">
    <source>
        <dbReference type="Proteomes" id="UP001150879"/>
    </source>
</evidence>
<gene>
    <name evidence="17" type="ORF">N7472_003203</name>
</gene>
<dbReference type="SUPFAM" id="SSF47095">
    <property type="entry name" value="HMG-box"/>
    <property type="match status" value="1"/>
</dbReference>
<dbReference type="SUPFAM" id="SSF51556">
    <property type="entry name" value="Metallo-dependent hydrolases"/>
    <property type="match status" value="1"/>
</dbReference>
<feature type="binding site" evidence="10">
    <location>
        <position position="696"/>
    </location>
    <ligand>
        <name>Ni(2+)</name>
        <dbReference type="ChEBI" id="CHEBI:49786"/>
        <label>1</label>
    </ligand>
</feature>
<evidence type="ECO:0000256" key="13">
    <source>
        <dbReference type="PROSITE-ProRule" id="PRU00700"/>
    </source>
</evidence>
<dbReference type="PRINTS" id="PR01752">
    <property type="entry name" value="UREASE"/>
</dbReference>
<feature type="compositionally biased region" description="Acidic residues" evidence="14">
    <location>
        <begin position="190"/>
        <end position="222"/>
    </location>
</feature>
<dbReference type="GO" id="GO:0009039">
    <property type="term" value="F:urease activity"/>
    <property type="evidence" value="ECO:0007669"/>
    <property type="project" value="UniProtKB-EC"/>
</dbReference>
<evidence type="ECO:0000256" key="7">
    <source>
        <dbReference type="ARBA" id="ARBA00030395"/>
    </source>
</evidence>
<feature type="binding site" evidence="10">
    <location>
        <position position="698"/>
    </location>
    <ligand>
        <name>Ni(2+)</name>
        <dbReference type="ChEBI" id="CHEBI:49786"/>
        <label>1</label>
    </ligand>
</feature>
<dbReference type="PANTHER" id="PTHR43440">
    <property type="entry name" value="UREASE"/>
    <property type="match status" value="1"/>
</dbReference>
<keyword evidence="12" id="KW-0238">DNA-binding</keyword>
<dbReference type="NCBIfam" id="TIGR01792">
    <property type="entry name" value="urease_alph"/>
    <property type="match status" value="1"/>
</dbReference>
<evidence type="ECO:0000256" key="5">
    <source>
        <dbReference type="ARBA" id="ARBA00022723"/>
    </source>
</evidence>
<protein>
    <recommendedName>
        <fullName evidence="3">Urease</fullName>
        <ecNumber evidence="2">3.5.1.5</ecNumber>
    </recommendedName>
    <alternativeName>
        <fullName evidence="7">Urea amidohydrolase</fullName>
    </alternativeName>
</protein>
<dbReference type="OrthoDB" id="1708534at2759"/>
<feature type="binding site" description="via carbamate group" evidence="10">
    <location>
        <position position="779"/>
    </location>
    <ligand>
        <name>Ni(2+)</name>
        <dbReference type="ChEBI" id="CHEBI:49786"/>
        <label>1</label>
    </ligand>
</feature>
<dbReference type="Pfam" id="PF01979">
    <property type="entry name" value="Amidohydro_1"/>
    <property type="match status" value="1"/>
</dbReference>
<comment type="pathway">
    <text evidence="1">Nitrogen metabolism; urea degradation; CO(2) and NH(3) from urea (urease route): step 1/1.</text>
</comment>
<dbReference type="GO" id="GO:0005634">
    <property type="term" value="C:nucleus"/>
    <property type="evidence" value="ECO:0007669"/>
    <property type="project" value="UniProtKB-UniRule"/>
</dbReference>
<dbReference type="InterPro" id="IPR036910">
    <property type="entry name" value="HMG_box_dom_sf"/>
</dbReference>
<evidence type="ECO:0000256" key="9">
    <source>
        <dbReference type="PIRSR" id="PIRSR611612-50"/>
    </source>
</evidence>
<sequence length="1127" mass="122356">MASNQDDTTVQVNKEELRRAGDLIVMRLMEVQSYIADLGKAYIQHVSNITEGRDASIELPLGPSGFMGPDIPFRAGSPGAKSEAGGPKKRKRAPVDPNAPKRALTPYFLYMQHNRSKIAEDLGNDARPKDVADEGTRRWQSMEDTQKEVWKKMYAANYDQYKRDMAAYKAGSKADEEHDPAASQLQQDFADAEPEPEAEVEAEAEAEPEQEESADESTESSDESQSPSPAKEKTPPRSTTKRRRSDTKAKEAETPAKSPVKRSSRKAAEPVVSTPAAKTPADSKRRSKKRKSELIPKELDKLTIAHLGFLAQRRLARGVRLNHAEAVALIASVLHELIRDGHYSVADLMSIGKTMLGRRHVLPSVLATLVELQVEGTFISGTYLVTVHHPISSDEGDLERALYGSFLPVPAPEAFPDPDPEDFTPEKMPGAVIPVKQVRVELSPGKRRIKLKVMSKGDRPIQVGSHYHFIETNPQLHFDRLRSYGFRLDIPAGTSIRFEPGDTKTVTLVEIGGNRVIRGGNWLANGPVDMSRADEIMTKLQTAGFANVPEPQADSALVVGFSMEREAYSRMFGPTTGDLVRLGLTDLWIKVEKDMTSYGDECSFGGGKTLREGMGQASGLSHTECVDTVITNALIIDWTGIYKADIGIKDGLIAGIGKAGNPDVMDGVHPDLVVGSCTDVIAGENKIVTAGGIDTHIHLICPQQVDEALASGITTFLGGGTGPTTGSNATTCTPSPNLLRQMMQACDSLPINLGITGKGNDSGKKSLREQVLAGAAGLKLHEDWGSTPAAIDNCLEICDEYDVQCMIHTDTLNESGFVEQTIEAFKGRTIHTYHTEGAGGGHAPDIISVVEHPNVLPSSTNPTRPFTLNTLDEHLDMLMVCHHLSKNIPEDVAFAESRIRAETIAAEDVLHDLGAISMMSSDSQAMGRCGEVILRTWHTAHKNKTQRGPLGSDADTGADNFRVKRYISKYTINPALAQGMAHLIGSVEVGKVADLVMWNAATFGTKPVSVLKSGMIVTAEVGDPNASIPTVEPMIMRPMFAARVPSTSIMFVSQASIDAGIVQTYGLKKRIEAVKNCRSVGKKDMKFNDVMPKMKVDPESYTVEADGMLCDAEPASELPLTQAYYIF</sequence>
<dbReference type="InterPro" id="IPR011059">
    <property type="entry name" value="Metal-dep_hydrolase_composite"/>
</dbReference>
<evidence type="ECO:0000256" key="12">
    <source>
        <dbReference type="PROSITE-ProRule" id="PRU00267"/>
    </source>
</evidence>
<feature type="binding site" evidence="10">
    <location>
        <position position="922"/>
    </location>
    <ligand>
        <name>Ni(2+)</name>
        <dbReference type="ChEBI" id="CHEBI:49786"/>
        <label>1</label>
    </ligand>
</feature>
<feature type="region of interest" description="Disordered" evidence="14">
    <location>
        <begin position="119"/>
        <end position="141"/>
    </location>
</feature>
<feature type="DNA-binding region" description="HMG box" evidence="12">
    <location>
        <begin position="100"/>
        <end position="169"/>
    </location>
</feature>
<evidence type="ECO:0000256" key="4">
    <source>
        <dbReference type="ARBA" id="ARBA00022596"/>
    </source>
</evidence>
<dbReference type="Pfam" id="PF00449">
    <property type="entry name" value="Urease_alpha"/>
    <property type="match status" value="1"/>
</dbReference>
<dbReference type="InterPro" id="IPR017950">
    <property type="entry name" value="Urease_AS"/>
</dbReference>
<evidence type="ECO:0000259" key="16">
    <source>
        <dbReference type="PROSITE" id="PS51368"/>
    </source>
</evidence>
<dbReference type="Pfam" id="PF00547">
    <property type="entry name" value="Urease_gamma"/>
    <property type="match status" value="1"/>
</dbReference>
<evidence type="ECO:0000256" key="6">
    <source>
        <dbReference type="ARBA" id="ARBA00022801"/>
    </source>
</evidence>
<dbReference type="SUPFAM" id="SSF51278">
    <property type="entry name" value="Urease, beta-subunit"/>
    <property type="match status" value="1"/>
</dbReference>
<dbReference type="AlphaFoldDB" id="A0A9W9MSN2"/>
<proteinExistence type="inferred from homology"/>
<dbReference type="CDD" id="cd00407">
    <property type="entry name" value="Urease_beta"/>
    <property type="match status" value="1"/>
</dbReference>
<dbReference type="NCBIfam" id="NF009686">
    <property type="entry name" value="PRK13207.1"/>
    <property type="match status" value="1"/>
</dbReference>
<dbReference type="InterPro" id="IPR002019">
    <property type="entry name" value="Urease_beta-like"/>
</dbReference>
<dbReference type="NCBIfam" id="TIGR00193">
    <property type="entry name" value="urease_gam"/>
    <property type="match status" value="1"/>
</dbReference>
<dbReference type="Pfam" id="PF00699">
    <property type="entry name" value="Urease_beta"/>
    <property type="match status" value="1"/>
</dbReference>
<dbReference type="PROSITE" id="PS00145">
    <property type="entry name" value="UREASE_2"/>
    <property type="match status" value="1"/>
</dbReference>
<dbReference type="GO" id="GO:0043419">
    <property type="term" value="P:urea catabolic process"/>
    <property type="evidence" value="ECO:0007669"/>
    <property type="project" value="InterPro"/>
</dbReference>
<dbReference type="GO" id="GO:0035550">
    <property type="term" value="C:urease complex"/>
    <property type="evidence" value="ECO:0007669"/>
    <property type="project" value="InterPro"/>
</dbReference>
<name>A0A9W9MSN2_9EURO</name>
<dbReference type="PROSITE" id="PS51368">
    <property type="entry name" value="UREASE_3"/>
    <property type="match status" value="1"/>
</dbReference>
<feature type="compositionally biased region" description="Basic and acidic residues" evidence="14">
    <location>
        <begin position="169"/>
        <end position="180"/>
    </location>
</feature>
<comment type="catalytic activity">
    <reaction evidence="8">
        <text>urea + 2 H2O + H(+) = hydrogencarbonate + 2 NH4(+)</text>
        <dbReference type="Rhea" id="RHEA:20557"/>
        <dbReference type="ChEBI" id="CHEBI:15377"/>
        <dbReference type="ChEBI" id="CHEBI:15378"/>
        <dbReference type="ChEBI" id="CHEBI:16199"/>
        <dbReference type="ChEBI" id="CHEBI:17544"/>
        <dbReference type="ChEBI" id="CHEBI:28938"/>
        <dbReference type="EC" id="3.5.1.5"/>
    </reaction>
</comment>
<feature type="binding site" evidence="13">
    <location>
        <position position="781"/>
    </location>
    <ligand>
        <name>substrate</name>
    </ligand>
</feature>
<dbReference type="NCBIfam" id="NF009671">
    <property type="entry name" value="PRK13192.1"/>
    <property type="match status" value="1"/>
</dbReference>
<evidence type="ECO:0000256" key="2">
    <source>
        <dbReference type="ARBA" id="ARBA00012934"/>
    </source>
</evidence>
<dbReference type="SMART" id="SM00398">
    <property type="entry name" value="HMG"/>
    <property type="match status" value="1"/>
</dbReference>
<dbReference type="GO" id="GO:0003677">
    <property type="term" value="F:DNA binding"/>
    <property type="evidence" value="ECO:0007669"/>
    <property type="project" value="UniProtKB-UniRule"/>
</dbReference>
<evidence type="ECO:0000256" key="10">
    <source>
        <dbReference type="PIRSR" id="PIRSR611612-51"/>
    </source>
</evidence>
<dbReference type="Gene3D" id="1.10.30.10">
    <property type="entry name" value="High mobility group box domain"/>
    <property type="match status" value="1"/>
</dbReference>
<feature type="domain" description="HMG box" evidence="15">
    <location>
        <begin position="100"/>
        <end position="169"/>
    </location>
</feature>
<feature type="modified residue" description="N6-carboxylysine" evidence="9">
    <location>
        <position position="779"/>
    </location>
</feature>
<dbReference type="Proteomes" id="UP001150879">
    <property type="component" value="Unassembled WGS sequence"/>
</dbReference>
<dbReference type="PROSITE" id="PS50118">
    <property type="entry name" value="HMG_BOX_2"/>
    <property type="match status" value="1"/>
</dbReference>
<evidence type="ECO:0000313" key="17">
    <source>
        <dbReference type="EMBL" id="KAJ5206755.1"/>
    </source>
</evidence>
<dbReference type="Gene3D" id="3.20.20.140">
    <property type="entry name" value="Metal-dependent hydrolases"/>
    <property type="match status" value="1"/>
</dbReference>
<feature type="binding site" evidence="10">
    <location>
        <position position="834"/>
    </location>
    <ligand>
        <name>Ni(2+)</name>
        <dbReference type="ChEBI" id="CHEBI:49786"/>
        <label>2</label>
    </ligand>
</feature>
<dbReference type="InterPro" id="IPR006680">
    <property type="entry name" value="Amidohydro-rel"/>
</dbReference>
<comment type="cofactor">
    <cofactor evidence="10">
        <name>Ni cation</name>
        <dbReference type="ChEBI" id="CHEBI:25516"/>
    </cofactor>
    <text evidence="10">Binds 2 nickel ions per subunit.</text>
</comment>
<comment type="caution">
    <text evidence="17">The sequence shown here is derived from an EMBL/GenBank/DDBJ whole genome shotgun (WGS) entry which is preliminary data.</text>
</comment>
<dbReference type="InterPro" id="IPR009071">
    <property type="entry name" value="HMG_box_dom"/>
</dbReference>
<feature type="region of interest" description="Disordered" evidence="14">
    <location>
        <begin position="169"/>
        <end position="294"/>
    </location>
</feature>
<evidence type="ECO:0000256" key="14">
    <source>
        <dbReference type="SAM" id="MobiDB-lite"/>
    </source>
</evidence>
<keyword evidence="4 10" id="KW-0533">Nickel</keyword>
<comment type="PTM">
    <text evidence="9">Carbamylation allows a single lysine to coordinate two nickel ions.</text>
</comment>
<evidence type="ECO:0000256" key="3">
    <source>
        <dbReference type="ARBA" id="ARBA00013883"/>
    </source>
</evidence>
<evidence type="ECO:0000256" key="1">
    <source>
        <dbReference type="ARBA" id="ARBA00004897"/>
    </source>
</evidence>
<dbReference type="Gene3D" id="2.10.150.10">
    <property type="entry name" value="Urease, beta subunit"/>
    <property type="match status" value="1"/>
</dbReference>
<reference evidence="17" key="1">
    <citation type="submission" date="2022-11" db="EMBL/GenBank/DDBJ databases">
        <authorList>
            <person name="Petersen C."/>
        </authorList>
    </citation>
    <scope>NUCLEOTIDE SEQUENCE</scope>
    <source>
        <strain evidence="17">IBT 16849</strain>
    </source>
</reference>
<reference evidence="17" key="2">
    <citation type="journal article" date="2023" name="IMA Fungus">
        <title>Comparative genomic study of the Penicillium genus elucidates a diverse pangenome and 15 lateral gene transfer events.</title>
        <authorList>
            <person name="Petersen C."/>
            <person name="Sorensen T."/>
            <person name="Nielsen M.R."/>
            <person name="Sondergaard T.E."/>
            <person name="Sorensen J.L."/>
            <person name="Fitzpatrick D.A."/>
            <person name="Frisvad J.C."/>
            <person name="Nielsen K.L."/>
        </authorList>
    </citation>
    <scope>NUCLEOTIDE SEQUENCE</scope>
    <source>
        <strain evidence="17">IBT 16849</strain>
    </source>
</reference>
<feature type="binding site" evidence="10">
    <location>
        <position position="808"/>
    </location>
    <ligand>
        <name>Ni(2+)</name>
        <dbReference type="ChEBI" id="CHEBI:49786"/>
        <label>2</label>
    </ligand>
</feature>
<dbReference type="GO" id="GO:0016151">
    <property type="term" value="F:nickel cation binding"/>
    <property type="evidence" value="ECO:0007669"/>
    <property type="project" value="InterPro"/>
</dbReference>
<dbReference type="CDD" id="cd00375">
    <property type="entry name" value="Urease_alpha"/>
    <property type="match status" value="1"/>
</dbReference>
<dbReference type="InterPro" id="IPR017951">
    <property type="entry name" value="Urease_asu_c"/>
</dbReference>
<accession>A0A9W9MSN2</accession>
<dbReference type="Pfam" id="PF00505">
    <property type="entry name" value="HMG_box"/>
    <property type="match status" value="1"/>
</dbReference>
<feature type="domain" description="Urease" evidence="16">
    <location>
        <begin position="691"/>
        <end position="1127"/>
    </location>
</feature>
<dbReference type="PANTHER" id="PTHR43440:SF1">
    <property type="entry name" value="UREASE"/>
    <property type="match status" value="1"/>
</dbReference>
<evidence type="ECO:0000259" key="15">
    <source>
        <dbReference type="PROSITE" id="PS50118"/>
    </source>
</evidence>
<feature type="active site" description="Proton donor" evidence="11 13">
    <location>
        <position position="882"/>
    </location>
</feature>
<dbReference type="Gene3D" id="2.30.40.10">
    <property type="entry name" value="Urease, subunit C, domain 1"/>
    <property type="match status" value="1"/>
</dbReference>
<dbReference type="EMBL" id="JAPQKP010000002">
    <property type="protein sequence ID" value="KAJ5206755.1"/>
    <property type="molecule type" value="Genomic_DNA"/>
</dbReference>
<dbReference type="FunFam" id="3.30.280.10:FF:000001">
    <property type="entry name" value="Urease subunit alpha"/>
    <property type="match status" value="1"/>
</dbReference>
<keyword evidence="6 13" id="KW-0378">Hydrolase</keyword>
<keyword evidence="18" id="KW-1185">Reference proteome</keyword>
<dbReference type="NCBIfam" id="TIGR00192">
    <property type="entry name" value="urease_beta"/>
    <property type="match status" value="1"/>
</dbReference>
<dbReference type="InterPro" id="IPR032466">
    <property type="entry name" value="Metal_Hydrolase"/>
</dbReference>
<keyword evidence="12" id="KW-0539">Nucleus</keyword>
<dbReference type="CDD" id="cd00390">
    <property type="entry name" value="Urease_gamma"/>
    <property type="match status" value="1"/>
</dbReference>
<evidence type="ECO:0000256" key="8">
    <source>
        <dbReference type="ARBA" id="ARBA00047778"/>
    </source>
</evidence>
<dbReference type="InterPro" id="IPR002026">
    <property type="entry name" value="Urease_gamma/gamma-beta_su"/>
</dbReference>
<dbReference type="PROSITE" id="PS01120">
    <property type="entry name" value="UREASE_1"/>
    <property type="match status" value="1"/>
</dbReference>
<dbReference type="InterPro" id="IPR029754">
    <property type="entry name" value="Urease_Ni-bd"/>
</dbReference>
<dbReference type="InterPro" id="IPR036461">
    <property type="entry name" value="Urease_betasu_sf"/>
</dbReference>
<dbReference type="InterPro" id="IPR050112">
    <property type="entry name" value="Urease_alpha_subunit"/>
</dbReference>
<feature type="region of interest" description="Disordered" evidence="14">
    <location>
        <begin position="69"/>
        <end position="100"/>
    </location>
</feature>
<dbReference type="EC" id="3.5.1.5" evidence="2"/>
<evidence type="ECO:0000256" key="11">
    <source>
        <dbReference type="PIRSR" id="PIRSR611612-52"/>
    </source>
</evidence>
<keyword evidence="5 10" id="KW-0479">Metal-binding</keyword>
<feature type="binding site" description="via carbamate group" evidence="10">
    <location>
        <position position="779"/>
    </location>
    <ligand>
        <name>Ni(2+)</name>
        <dbReference type="ChEBI" id="CHEBI:49786"/>
        <label>2</label>
    </ligand>
</feature>
<dbReference type="InterPro" id="IPR011612">
    <property type="entry name" value="Urease_alpha_N_dom"/>
</dbReference>
<dbReference type="SUPFAM" id="SSF51338">
    <property type="entry name" value="Composite domain of metallo-dependent hydrolases"/>
    <property type="match status" value="1"/>
</dbReference>
<dbReference type="InterPro" id="IPR005848">
    <property type="entry name" value="Urease_asu"/>
</dbReference>
<dbReference type="InterPro" id="IPR036463">
    <property type="entry name" value="Urease_gamma_sf"/>
</dbReference>
<dbReference type="SUPFAM" id="SSF54111">
    <property type="entry name" value="Urease, gamma-subunit"/>
    <property type="match status" value="1"/>
</dbReference>